<accession>A0AAV7IEB9</accession>
<sequence length="94" mass="10351">MLSSSLKLCVLSDKLTRSLEVRTQRSPKLAKVKVLEASTSGDCGLIIPTIIHYATTVGAARQANLTRSSQNRRGCIYPAARFSRPSRITFMPTR</sequence>
<dbReference type="Proteomes" id="UP000826195">
    <property type="component" value="Unassembled WGS sequence"/>
</dbReference>
<dbReference type="AlphaFoldDB" id="A0AAV7IEB9"/>
<organism evidence="1 2">
    <name type="scientific">Cotesia glomerata</name>
    <name type="common">Lepidopteran parasitic wasp</name>
    <name type="synonym">Apanteles glomeratus</name>
    <dbReference type="NCBI Taxonomy" id="32391"/>
    <lineage>
        <taxon>Eukaryota</taxon>
        <taxon>Metazoa</taxon>
        <taxon>Ecdysozoa</taxon>
        <taxon>Arthropoda</taxon>
        <taxon>Hexapoda</taxon>
        <taxon>Insecta</taxon>
        <taxon>Pterygota</taxon>
        <taxon>Neoptera</taxon>
        <taxon>Endopterygota</taxon>
        <taxon>Hymenoptera</taxon>
        <taxon>Apocrita</taxon>
        <taxon>Ichneumonoidea</taxon>
        <taxon>Braconidae</taxon>
        <taxon>Microgastrinae</taxon>
        <taxon>Cotesia</taxon>
    </lineage>
</organism>
<protein>
    <submittedName>
        <fullName evidence="1">Uncharacterized protein</fullName>
    </submittedName>
</protein>
<reference evidence="1 2" key="1">
    <citation type="journal article" date="2021" name="J. Hered.">
        <title>A chromosome-level genome assembly of the parasitoid wasp, Cotesia glomerata (Hymenoptera: Braconidae).</title>
        <authorList>
            <person name="Pinto B.J."/>
            <person name="Weis J.J."/>
            <person name="Gamble T."/>
            <person name="Ode P.J."/>
            <person name="Paul R."/>
            <person name="Zaspel J.M."/>
        </authorList>
    </citation>
    <scope>NUCLEOTIDE SEQUENCE [LARGE SCALE GENOMIC DNA]</scope>
    <source>
        <strain evidence="1">CgM1</strain>
    </source>
</reference>
<proteinExistence type="predicted"/>
<keyword evidence="2" id="KW-1185">Reference proteome</keyword>
<dbReference type="EMBL" id="JAHXZJ010001864">
    <property type="protein sequence ID" value="KAH0550076.1"/>
    <property type="molecule type" value="Genomic_DNA"/>
</dbReference>
<comment type="caution">
    <text evidence="1">The sequence shown here is derived from an EMBL/GenBank/DDBJ whole genome shotgun (WGS) entry which is preliminary data.</text>
</comment>
<evidence type="ECO:0000313" key="1">
    <source>
        <dbReference type="EMBL" id="KAH0550076.1"/>
    </source>
</evidence>
<gene>
    <name evidence="1" type="ORF">KQX54_017304</name>
</gene>
<name>A0AAV7IEB9_COTGL</name>
<evidence type="ECO:0000313" key="2">
    <source>
        <dbReference type="Proteomes" id="UP000826195"/>
    </source>
</evidence>